<dbReference type="RefSeq" id="WP_068803872.1">
    <property type="nucleotide sequence ID" value="NZ_CP014671.1"/>
</dbReference>
<dbReference type="PANTHER" id="PTHR34653:SF1">
    <property type="entry name" value="FLAGELLAR HOOK-BASAL BODY COMPLEX PROTEIN FLIE"/>
    <property type="match status" value="1"/>
</dbReference>
<dbReference type="InterPro" id="IPR001624">
    <property type="entry name" value="FliE"/>
</dbReference>
<name>A0A1B1YTL3_9GAMM</name>
<dbReference type="NCBIfam" id="TIGR00205">
    <property type="entry name" value="fliE"/>
    <property type="match status" value="1"/>
</dbReference>
<dbReference type="GO" id="GO:0071973">
    <property type="term" value="P:bacterial-type flagellum-dependent cell motility"/>
    <property type="evidence" value="ECO:0007669"/>
    <property type="project" value="InterPro"/>
</dbReference>
<sequence>MSDMQINAVLGQIRALREQIDHAAVKAPTPSDGAKESFGAVLGQFVSQVNEAQAASTDLAARFEQGDEKVSLAQVMVASQKSSVSLQAVVQVRNKLLSAYQDVMNMQI</sequence>
<dbReference type="HAMAP" id="MF_00724">
    <property type="entry name" value="FliE"/>
    <property type="match status" value="1"/>
</dbReference>
<evidence type="ECO:0000256" key="4">
    <source>
        <dbReference type="ARBA" id="ARBA00023143"/>
    </source>
</evidence>
<evidence type="ECO:0000313" key="6">
    <source>
        <dbReference type="EMBL" id="ANX04037.1"/>
    </source>
</evidence>
<protein>
    <recommendedName>
        <fullName evidence="3 5">Flagellar hook-basal body complex protein FliE</fullName>
    </recommendedName>
</protein>
<keyword evidence="4 5" id="KW-0975">Bacterial flagellum</keyword>
<dbReference type="KEGG" id="gbi:PG2T_07455"/>
<accession>A0A1B1YTL3</accession>
<dbReference type="PRINTS" id="PR01006">
    <property type="entry name" value="FLGHOOKFLIE"/>
</dbReference>
<evidence type="ECO:0000256" key="3">
    <source>
        <dbReference type="ARBA" id="ARBA00018024"/>
    </source>
</evidence>
<comment type="similarity">
    <text evidence="2 5">Belongs to the FliE family.</text>
</comment>
<dbReference type="Pfam" id="PF02049">
    <property type="entry name" value="FliE"/>
    <property type="match status" value="1"/>
</dbReference>
<proteinExistence type="inferred from homology"/>
<dbReference type="GO" id="GO:0009425">
    <property type="term" value="C:bacterial-type flagellum basal body"/>
    <property type="evidence" value="ECO:0007669"/>
    <property type="project" value="UniProtKB-SubCell"/>
</dbReference>
<evidence type="ECO:0000256" key="1">
    <source>
        <dbReference type="ARBA" id="ARBA00004117"/>
    </source>
</evidence>
<dbReference type="PANTHER" id="PTHR34653">
    <property type="match status" value="1"/>
</dbReference>
<dbReference type="GO" id="GO:0003774">
    <property type="term" value="F:cytoskeletal motor activity"/>
    <property type="evidence" value="ECO:0007669"/>
    <property type="project" value="InterPro"/>
</dbReference>
<evidence type="ECO:0000313" key="7">
    <source>
        <dbReference type="Proteomes" id="UP000092952"/>
    </source>
</evidence>
<dbReference type="AlphaFoldDB" id="A0A1B1YTL3"/>
<dbReference type="FunCoup" id="A0A1B1YTL3">
    <property type="interactions" value="49"/>
</dbReference>
<keyword evidence="7" id="KW-1185">Reference proteome</keyword>
<dbReference type="GO" id="GO:0005198">
    <property type="term" value="F:structural molecule activity"/>
    <property type="evidence" value="ECO:0007669"/>
    <property type="project" value="UniProtKB-UniRule"/>
</dbReference>
<dbReference type="STRING" id="1810504.PG2T_07455"/>
<gene>
    <name evidence="5" type="primary">fliE</name>
    <name evidence="6" type="ORF">PG2T_07455</name>
</gene>
<dbReference type="InParanoid" id="A0A1B1YTL3"/>
<comment type="subcellular location">
    <subcellularLocation>
        <location evidence="1 5">Bacterial flagellum basal body</location>
    </subcellularLocation>
</comment>
<organism evidence="6 7">
    <name type="scientific">Immundisolibacter cernigliae</name>
    <dbReference type="NCBI Taxonomy" id="1810504"/>
    <lineage>
        <taxon>Bacteria</taxon>
        <taxon>Pseudomonadati</taxon>
        <taxon>Pseudomonadota</taxon>
        <taxon>Gammaproteobacteria</taxon>
        <taxon>Immundisolibacterales</taxon>
        <taxon>Immundisolibacteraceae</taxon>
        <taxon>Immundisolibacter</taxon>
    </lineage>
</organism>
<dbReference type="Proteomes" id="UP000092952">
    <property type="component" value="Chromosome"/>
</dbReference>
<evidence type="ECO:0000256" key="2">
    <source>
        <dbReference type="ARBA" id="ARBA00009272"/>
    </source>
</evidence>
<dbReference type="OrthoDB" id="8909229at2"/>
<evidence type="ECO:0000256" key="5">
    <source>
        <dbReference type="HAMAP-Rule" id="MF_00724"/>
    </source>
</evidence>
<reference evidence="7" key="1">
    <citation type="submission" date="2016-03" db="EMBL/GenBank/DDBJ databases">
        <title>Complete genome sequence of Solimmundus cernigliae, representing a novel lineage of polycyclic aromatic hydrocarbon degraders within the Gammaproteobacteria.</title>
        <authorList>
            <person name="Singleton D.R."/>
            <person name="Dickey A.N."/>
            <person name="Scholl E.H."/>
            <person name="Wright F.A."/>
            <person name="Aitken M.D."/>
        </authorList>
    </citation>
    <scope>NUCLEOTIDE SEQUENCE [LARGE SCALE GENOMIC DNA]</scope>
    <source>
        <strain evidence="7">TR3.2</strain>
    </source>
</reference>
<dbReference type="EMBL" id="CP014671">
    <property type="protein sequence ID" value="ANX04037.1"/>
    <property type="molecule type" value="Genomic_DNA"/>
</dbReference>